<evidence type="ECO:0000313" key="3">
    <source>
        <dbReference type="Proteomes" id="UP000215377"/>
    </source>
</evidence>
<protein>
    <recommendedName>
        <fullName evidence="4">Lipoprotein</fullName>
    </recommendedName>
</protein>
<feature type="chain" id="PRO_5011968387" description="Lipoprotein" evidence="1">
    <location>
        <begin position="23"/>
        <end position="108"/>
    </location>
</feature>
<comment type="caution">
    <text evidence="2">The sequence shown here is derived from an EMBL/GenBank/DDBJ whole genome shotgun (WGS) entry which is preliminary data.</text>
</comment>
<gene>
    <name evidence="2" type="ORF">ATO3_05555</name>
</gene>
<feature type="signal peptide" evidence="1">
    <location>
        <begin position="1"/>
        <end position="22"/>
    </location>
</feature>
<dbReference type="AlphaFoldDB" id="A0A225NMC0"/>
<evidence type="ECO:0008006" key="4">
    <source>
        <dbReference type="Google" id="ProtNLM"/>
    </source>
</evidence>
<sequence length="108" mass="11347">MPLSRMRFRGALILGLSGFTLAACEVQQNATTVGPGGVTEIQVTSGLNCYDNKCFKYDPSNGTISVTGRRDVAPPPGVSLASGSITPSEFSATFQKGMMAQTLGQRND</sequence>
<reference evidence="2 3" key="1">
    <citation type="submission" date="2013-04" db="EMBL/GenBank/DDBJ databases">
        <title>Oceanicola sp. 22II1-22F33 Genome Sequencing.</title>
        <authorList>
            <person name="Lai Q."/>
            <person name="Li G."/>
            <person name="Shao Z."/>
        </authorList>
    </citation>
    <scope>NUCLEOTIDE SEQUENCE [LARGE SCALE GENOMIC DNA]</scope>
    <source>
        <strain evidence="2 3">22II1-22F33</strain>
    </source>
</reference>
<accession>A0A225NMC0</accession>
<dbReference type="Proteomes" id="UP000215377">
    <property type="component" value="Unassembled WGS sequence"/>
</dbReference>
<keyword evidence="1" id="KW-0732">Signal</keyword>
<dbReference type="PROSITE" id="PS51257">
    <property type="entry name" value="PROKAR_LIPOPROTEIN"/>
    <property type="match status" value="1"/>
</dbReference>
<organism evidence="2 3">
    <name type="scientific">Marinibacterium profundimaris</name>
    <dbReference type="NCBI Taxonomy" id="1679460"/>
    <lineage>
        <taxon>Bacteria</taxon>
        <taxon>Pseudomonadati</taxon>
        <taxon>Pseudomonadota</taxon>
        <taxon>Alphaproteobacteria</taxon>
        <taxon>Rhodobacterales</taxon>
        <taxon>Paracoccaceae</taxon>
        <taxon>Marinibacterium</taxon>
    </lineage>
</organism>
<evidence type="ECO:0000313" key="2">
    <source>
        <dbReference type="EMBL" id="OWU75674.1"/>
    </source>
</evidence>
<keyword evidence="3" id="KW-1185">Reference proteome</keyword>
<proteinExistence type="predicted"/>
<evidence type="ECO:0000256" key="1">
    <source>
        <dbReference type="SAM" id="SignalP"/>
    </source>
</evidence>
<dbReference type="EMBL" id="AQQR01000002">
    <property type="protein sequence ID" value="OWU75674.1"/>
    <property type="molecule type" value="Genomic_DNA"/>
</dbReference>
<name>A0A225NMC0_9RHOB</name>